<organism evidence="2 3">
    <name type="scientific">Paralvinella palmiformis</name>
    <dbReference type="NCBI Taxonomy" id="53620"/>
    <lineage>
        <taxon>Eukaryota</taxon>
        <taxon>Metazoa</taxon>
        <taxon>Spiralia</taxon>
        <taxon>Lophotrochozoa</taxon>
        <taxon>Annelida</taxon>
        <taxon>Polychaeta</taxon>
        <taxon>Sedentaria</taxon>
        <taxon>Canalipalpata</taxon>
        <taxon>Terebellida</taxon>
        <taxon>Terebelliformia</taxon>
        <taxon>Alvinellidae</taxon>
        <taxon>Paralvinella</taxon>
    </lineage>
</organism>
<accession>A0AAD9J8R5</accession>
<sequence>MAQKSRAIEVVTENSKKSKLERYDIQHQHVQLQRRKPEVNEKLTGGNQTRRKQTPKSRENQENKIVKLQFDCEYCSSGDPESVIKCEKRAKWRC</sequence>
<protein>
    <submittedName>
        <fullName evidence="2">Uncharacterized protein</fullName>
    </submittedName>
</protein>
<evidence type="ECO:0000313" key="3">
    <source>
        <dbReference type="Proteomes" id="UP001208570"/>
    </source>
</evidence>
<keyword evidence="3" id="KW-1185">Reference proteome</keyword>
<dbReference type="Proteomes" id="UP001208570">
    <property type="component" value="Unassembled WGS sequence"/>
</dbReference>
<reference evidence="2" key="1">
    <citation type="journal article" date="2023" name="Mol. Biol. Evol.">
        <title>Third-Generation Sequencing Reveals the Adaptive Role of the Epigenome in Three Deep-Sea Polychaetes.</title>
        <authorList>
            <person name="Perez M."/>
            <person name="Aroh O."/>
            <person name="Sun Y."/>
            <person name="Lan Y."/>
            <person name="Juniper S.K."/>
            <person name="Young C.R."/>
            <person name="Angers B."/>
            <person name="Qian P.Y."/>
        </authorList>
    </citation>
    <scope>NUCLEOTIDE SEQUENCE</scope>
    <source>
        <strain evidence="2">P08H-3</strain>
    </source>
</reference>
<feature type="region of interest" description="Disordered" evidence="1">
    <location>
        <begin position="28"/>
        <end position="62"/>
    </location>
</feature>
<evidence type="ECO:0000313" key="2">
    <source>
        <dbReference type="EMBL" id="KAK2148561.1"/>
    </source>
</evidence>
<comment type="caution">
    <text evidence="2">The sequence shown here is derived from an EMBL/GenBank/DDBJ whole genome shotgun (WGS) entry which is preliminary data.</text>
</comment>
<gene>
    <name evidence="2" type="ORF">LSH36_491g01023</name>
</gene>
<dbReference type="EMBL" id="JAODUP010000491">
    <property type="protein sequence ID" value="KAK2148561.1"/>
    <property type="molecule type" value="Genomic_DNA"/>
</dbReference>
<name>A0AAD9J8R5_9ANNE</name>
<proteinExistence type="predicted"/>
<evidence type="ECO:0000256" key="1">
    <source>
        <dbReference type="SAM" id="MobiDB-lite"/>
    </source>
</evidence>
<dbReference type="AlphaFoldDB" id="A0AAD9J8R5"/>